<keyword evidence="7 15" id="KW-0548">Nucleotidyltransferase</keyword>
<evidence type="ECO:0000313" key="18">
    <source>
        <dbReference type="Proteomes" id="UP000265419"/>
    </source>
</evidence>
<comment type="pathway">
    <text evidence="2 15">Cofactor biosynthesis; FAD biosynthesis; FAD from FMN: step 1/1.</text>
</comment>
<evidence type="ECO:0000256" key="7">
    <source>
        <dbReference type="ARBA" id="ARBA00022695"/>
    </source>
</evidence>
<dbReference type="SUPFAM" id="SSF52374">
    <property type="entry name" value="Nucleotidylyl transferase"/>
    <property type="match status" value="1"/>
</dbReference>
<keyword evidence="4 15" id="KW-0285">Flavoprotein</keyword>
<evidence type="ECO:0000256" key="11">
    <source>
        <dbReference type="ARBA" id="ARBA00022840"/>
    </source>
</evidence>
<keyword evidence="18" id="KW-1185">Reference proteome</keyword>
<dbReference type="InterPro" id="IPR023465">
    <property type="entry name" value="Riboflavin_kinase_dom_sf"/>
</dbReference>
<evidence type="ECO:0000256" key="9">
    <source>
        <dbReference type="ARBA" id="ARBA00022777"/>
    </source>
</evidence>
<evidence type="ECO:0000259" key="16">
    <source>
        <dbReference type="SMART" id="SM00904"/>
    </source>
</evidence>
<dbReference type="GO" id="GO:0009231">
    <property type="term" value="P:riboflavin biosynthetic process"/>
    <property type="evidence" value="ECO:0007669"/>
    <property type="project" value="InterPro"/>
</dbReference>
<dbReference type="GO" id="GO:0003919">
    <property type="term" value="F:FMN adenylyltransferase activity"/>
    <property type="evidence" value="ECO:0007669"/>
    <property type="project" value="UniProtKB-UniRule"/>
</dbReference>
<evidence type="ECO:0000256" key="6">
    <source>
        <dbReference type="ARBA" id="ARBA00022679"/>
    </source>
</evidence>
<dbReference type="InterPro" id="IPR015864">
    <property type="entry name" value="FAD_synthase"/>
</dbReference>
<evidence type="ECO:0000256" key="8">
    <source>
        <dbReference type="ARBA" id="ARBA00022741"/>
    </source>
</evidence>
<evidence type="ECO:0000256" key="15">
    <source>
        <dbReference type="PIRNR" id="PIRNR004491"/>
    </source>
</evidence>
<proteinExistence type="inferred from homology"/>
<dbReference type="PANTHER" id="PTHR22749">
    <property type="entry name" value="RIBOFLAVIN KINASE/FMN ADENYLYLTRANSFERASE"/>
    <property type="match status" value="1"/>
</dbReference>
<evidence type="ECO:0000256" key="10">
    <source>
        <dbReference type="ARBA" id="ARBA00022827"/>
    </source>
</evidence>
<dbReference type="UniPathway" id="UPA00276">
    <property type="reaction ID" value="UER00406"/>
</dbReference>
<organism evidence="17 18">
    <name type="scientific">Galactobacter valiniphilus</name>
    <dbReference type="NCBI Taxonomy" id="2676122"/>
    <lineage>
        <taxon>Bacteria</taxon>
        <taxon>Bacillati</taxon>
        <taxon>Actinomycetota</taxon>
        <taxon>Actinomycetes</taxon>
        <taxon>Micrococcales</taxon>
        <taxon>Micrococcaceae</taxon>
        <taxon>Galactobacter</taxon>
    </lineage>
</organism>
<name>A0A399J8Z9_9MICC</name>
<gene>
    <name evidence="17" type="ORF">DWB68_09505</name>
</gene>
<dbReference type="EMBL" id="QQXK01000017">
    <property type="protein sequence ID" value="RII42008.1"/>
    <property type="molecule type" value="Genomic_DNA"/>
</dbReference>
<dbReference type="InterPro" id="IPR023468">
    <property type="entry name" value="Riboflavin_kinase"/>
</dbReference>
<dbReference type="CDD" id="cd02064">
    <property type="entry name" value="FAD_synthetase_N"/>
    <property type="match status" value="1"/>
</dbReference>
<sequence length="357" mass="38507">MLHWNGLDDVPASLTGSTVTIGNFDGVHRGHQSLLTTVVEAAREHECASVVVTFDPHPAKVHRPAFAPVPIMSERRKEALIAEAGVDALLTINYTLAFADQSAEEFVRDYLVNGLRAKVVVVGHDVRFGRGNEGTLDTMRSLGEKYGFEVVAVDDVGPERRWSSTWVREALQKGDVEAAAEILGRPHVMRGTVVHGFARGREMGFPTANLSRDATGLMPADGVYAGWLVDEAGTRWPAAISIGTNPTFDGVVRTVESHVIDRPEEAVEDFNLYEQLVTVEFIKRLRGTVAYRGVEPLIEQMNLDVAQTREVLGADAASAEARLACQVRDAIDAPVIAAEKAEHFGGAGAGVSTAASE</sequence>
<keyword evidence="6 15" id="KW-0808">Transferase</keyword>
<dbReference type="EC" id="2.7.7.2" evidence="15"/>
<dbReference type="Gene3D" id="2.40.30.30">
    <property type="entry name" value="Riboflavin kinase-like"/>
    <property type="match status" value="1"/>
</dbReference>
<protein>
    <recommendedName>
        <fullName evidence="15">Riboflavin biosynthesis protein</fullName>
    </recommendedName>
    <domain>
        <recommendedName>
            <fullName evidence="15">Riboflavin kinase</fullName>
            <ecNumber evidence="15">2.7.1.26</ecNumber>
        </recommendedName>
        <alternativeName>
            <fullName evidence="15">Flavokinase</fullName>
        </alternativeName>
    </domain>
    <domain>
        <recommendedName>
            <fullName evidence="15">FMN adenylyltransferase</fullName>
            <ecNumber evidence="15">2.7.7.2</ecNumber>
        </recommendedName>
        <alternativeName>
            <fullName evidence="15">FAD pyrophosphorylase</fullName>
        </alternativeName>
        <alternativeName>
            <fullName evidence="15">FAD synthase</fullName>
        </alternativeName>
    </domain>
</protein>
<evidence type="ECO:0000256" key="5">
    <source>
        <dbReference type="ARBA" id="ARBA00022643"/>
    </source>
</evidence>
<dbReference type="Gene3D" id="3.40.50.620">
    <property type="entry name" value="HUPs"/>
    <property type="match status" value="1"/>
</dbReference>
<dbReference type="GO" id="GO:0008531">
    <property type="term" value="F:riboflavin kinase activity"/>
    <property type="evidence" value="ECO:0007669"/>
    <property type="project" value="UniProtKB-UniRule"/>
</dbReference>
<keyword evidence="8 15" id="KW-0547">Nucleotide-binding</keyword>
<dbReference type="EC" id="2.7.1.26" evidence="15"/>
<keyword evidence="5 15" id="KW-0288">FMN</keyword>
<dbReference type="UniPathway" id="UPA00277">
    <property type="reaction ID" value="UER00407"/>
</dbReference>
<reference evidence="17 18" key="1">
    <citation type="submission" date="2018-07" db="EMBL/GenBank/DDBJ databases">
        <title>Arthrobacter sp. nov., isolated from raw cow's milk with high bacterial count.</title>
        <authorList>
            <person name="Hahne J."/>
            <person name="Isele D."/>
            <person name="Lipski A."/>
        </authorList>
    </citation>
    <scope>NUCLEOTIDE SEQUENCE [LARGE SCALE GENOMIC DNA]</scope>
    <source>
        <strain evidence="17 18">JZ R-35</strain>
    </source>
</reference>
<dbReference type="AlphaFoldDB" id="A0A399J8Z9"/>
<dbReference type="GO" id="GO:0005524">
    <property type="term" value="F:ATP binding"/>
    <property type="evidence" value="ECO:0007669"/>
    <property type="project" value="UniProtKB-UniRule"/>
</dbReference>
<dbReference type="InterPro" id="IPR014729">
    <property type="entry name" value="Rossmann-like_a/b/a_fold"/>
</dbReference>
<dbReference type="PIRSF" id="PIRSF004491">
    <property type="entry name" value="FAD_Synth"/>
    <property type="match status" value="1"/>
</dbReference>
<comment type="pathway">
    <text evidence="3 15">Cofactor biosynthesis; FMN biosynthesis; FMN from riboflavin (ATP route): step 1/1.</text>
</comment>
<dbReference type="SMART" id="SM00904">
    <property type="entry name" value="Flavokinase"/>
    <property type="match status" value="1"/>
</dbReference>
<evidence type="ECO:0000313" key="17">
    <source>
        <dbReference type="EMBL" id="RII42008.1"/>
    </source>
</evidence>
<dbReference type="InterPro" id="IPR015865">
    <property type="entry name" value="Riboflavin_kinase_bac/euk"/>
</dbReference>
<keyword evidence="9 15" id="KW-0418">Kinase</keyword>
<feature type="domain" description="Riboflavin kinase" evidence="16">
    <location>
        <begin position="182"/>
        <end position="313"/>
    </location>
</feature>
<evidence type="ECO:0000256" key="12">
    <source>
        <dbReference type="ARBA" id="ARBA00023268"/>
    </source>
</evidence>
<evidence type="ECO:0000256" key="3">
    <source>
        <dbReference type="ARBA" id="ARBA00005201"/>
    </source>
</evidence>
<comment type="function">
    <text evidence="1">Catalyzes the phosphorylation of riboflavin to FMN followed by the adenylation of FMN to FAD.</text>
</comment>
<comment type="caution">
    <text evidence="17">The sequence shown here is derived from an EMBL/GenBank/DDBJ whole genome shotgun (WGS) entry which is preliminary data.</text>
</comment>
<comment type="similarity">
    <text evidence="15">Belongs to the ribF family.</text>
</comment>
<comment type="catalytic activity">
    <reaction evidence="13 15">
        <text>riboflavin + ATP = FMN + ADP + H(+)</text>
        <dbReference type="Rhea" id="RHEA:14357"/>
        <dbReference type="ChEBI" id="CHEBI:15378"/>
        <dbReference type="ChEBI" id="CHEBI:30616"/>
        <dbReference type="ChEBI" id="CHEBI:57986"/>
        <dbReference type="ChEBI" id="CHEBI:58210"/>
        <dbReference type="ChEBI" id="CHEBI:456216"/>
        <dbReference type="EC" id="2.7.1.26"/>
    </reaction>
</comment>
<dbReference type="Proteomes" id="UP000265419">
    <property type="component" value="Unassembled WGS sequence"/>
</dbReference>
<accession>A0A399J8Z9</accession>
<dbReference type="NCBIfam" id="TIGR00083">
    <property type="entry name" value="ribF"/>
    <property type="match status" value="1"/>
</dbReference>
<dbReference type="Pfam" id="PF06574">
    <property type="entry name" value="FAD_syn"/>
    <property type="match status" value="1"/>
</dbReference>
<dbReference type="FunFam" id="2.40.30.30:FF:000003">
    <property type="entry name" value="Riboflavin biosynthesis protein"/>
    <property type="match status" value="1"/>
</dbReference>
<dbReference type="SUPFAM" id="SSF82114">
    <property type="entry name" value="Riboflavin kinase-like"/>
    <property type="match status" value="1"/>
</dbReference>
<keyword evidence="12" id="KW-0511">Multifunctional enzyme</keyword>
<dbReference type="FunFam" id="3.40.50.620:FF:000021">
    <property type="entry name" value="Riboflavin biosynthesis protein"/>
    <property type="match status" value="1"/>
</dbReference>
<keyword evidence="10 15" id="KW-0274">FAD</keyword>
<comment type="catalytic activity">
    <reaction evidence="14 15">
        <text>FMN + ATP + H(+) = FAD + diphosphate</text>
        <dbReference type="Rhea" id="RHEA:17237"/>
        <dbReference type="ChEBI" id="CHEBI:15378"/>
        <dbReference type="ChEBI" id="CHEBI:30616"/>
        <dbReference type="ChEBI" id="CHEBI:33019"/>
        <dbReference type="ChEBI" id="CHEBI:57692"/>
        <dbReference type="ChEBI" id="CHEBI:58210"/>
        <dbReference type="EC" id="2.7.7.2"/>
    </reaction>
</comment>
<evidence type="ECO:0000256" key="2">
    <source>
        <dbReference type="ARBA" id="ARBA00004726"/>
    </source>
</evidence>
<evidence type="ECO:0000256" key="14">
    <source>
        <dbReference type="ARBA" id="ARBA00049494"/>
    </source>
</evidence>
<dbReference type="Pfam" id="PF01687">
    <property type="entry name" value="Flavokinase"/>
    <property type="match status" value="1"/>
</dbReference>
<evidence type="ECO:0000256" key="1">
    <source>
        <dbReference type="ARBA" id="ARBA00002121"/>
    </source>
</evidence>
<dbReference type="InterPro" id="IPR002606">
    <property type="entry name" value="Riboflavin_kinase_bac"/>
</dbReference>
<evidence type="ECO:0000256" key="4">
    <source>
        <dbReference type="ARBA" id="ARBA00022630"/>
    </source>
</evidence>
<dbReference type="NCBIfam" id="NF004160">
    <property type="entry name" value="PRK05627.1-3"/>
    <property type="match status" value="1"/>
</dbReference>
<evidence type="ECO:0000256" key="13">
    <source>
        <dbReference type="ARBA" id="ARBA00047880"/>
    </source>
</evidence>
<dbReference type="GO" id="GO:0009398">
    <property type="term" value="P:FMN biosynthetic process"/>
    <property type="evidence" value="ECO:0007669"/>
    <property type="project" value="UniProtKB-UniRule"/>
</dbReference>
<dbReference type="GO" id="GO:0006747">
    <property type="term" value="P:FAD biosynthetic process"/>
    <property type="evidence" value="ECO:0007669"/>
    <property type="project" value="UniProtKB-UniRule"/>
</dbReference>
<dbReference type="PANTHER" id="PTHR22749:SF6">
    <property type="entry name" value="RIBOFLAVIN KINASE"/>
    <property type="match status" value="1"/>
</dbReference>
<keyword evidence="11 15" id="KW-0067">ATP-binding</keyword>